<dbReference type="Pfam" id="PF02518">
    <property type="entry name" value="HATPase_c"/>
    <property type="match status" value="1"/>
</dbReference>
<comment type="caution">
    <text evidence="6">The sequence shown here is derived from an EMBL/GenBank/DDBJ whole genome shotgun (WGS) entry which is preliminary data.</text>
</comment>
<dbReference type="Gene3D" id="3.40.50.2300">
    <property type="match status" value="1"/>
</dbReference>
<sequence length="287" mass="31849">MNLTDPAKNVFKLQEAVQQSLHSFEKEADSIQLQFVTDLVAPLTLVGDEQVLQTVICILTKAAARFVGATKVVISMKRLLQAGDEVLVEFEVSDNGPGISSEDKSSLFSYKRSLAEARIQVKQQGGRSVINSLYGVGTNFKFLLQYKVVQNEEHATVSTTSQNGLAGKRVLVAEDNELNQLTIAHLLKREGIHVDIAGDGREAIEMFENNRGYDLMLLDLHLPHMDGFQSAVYIRKKLKSNIPIIALTAGFYTNAKARCSEIGIDHYITKPLQPAELLKNLNYFLVK</sequence>
<evidence type="ECO:0000259" key="4">
    <source>
        <dbReference type="PROSITE" id="PS50109"/>
    </source>
</evidence>
<dbReference type="EMBL" id="JAOTIF010000022">
    <property type="protein sequence ID" value="MCU7551625.1"/>
    <property type="molecule type" value="Genomic_DNA"/>
</dbReference>
<dbReference type="InterPro" id="IPR011006">
    <property type="entry name" value="CheY-like_superfamily"/>
</dbReference>
<gene>
    <name evidence="6" type="ORF">OCK74_21070</name>
</gene>
<evidence type="ECO:0000313" key="6">
    <source>
        <dbReference type="EMBL" id="MCU7551625.1"/>
    </source>
</evidence>
<protein>
    <submittedName>
        <fullName evidence="6">Response regulator</fullName>
    </submittedName>
</protein>
<dbReference type="GO" id="GO:0000160">
    <property type="term" value="P:phosphorelay signal transduction system"/>
    <property type="evidence" value="ECO:0007669"/>
    <property type="project" value="UniProtKB-KW"/>
</dbReference>
<evidence type="ECO:0000259" key="5">
    <source>
        <dbReference type="PROSITE" id="PS50110"/>
    </source>
</evidence>
<dbReference type="InterPro" id="IPR003594">
    <property type="entry name" value="HATPase_dom"/>
</dbReference>
<dbReference type="Gene3D" id="3.30.565.10">
    <property type="entry name" value="Histidine kinase-like ATPase, C-terminal domain"/>
    <property type="match status" value="1"/>
</dbReference>
<keyword evidence="7" id="KW-1185">Reference proteome</keyword>
<dbReference type="PROSITE" id="PS50110">
    <property type="entry name" value="RESPONSE_REGULATORY"/>
    <property type="match status" value="1"/>
</dbReference>
<dbReference type="Pfam" id="PF00072">
    <property type="entry name" value="Response_reg"/>
    <property type="match status" value="1"/>
</dbReference>
<evidence type="ECO:0000313" key="7">
    <source>
        <dbReference type="Proteomes" id="UP001155483"/>
    </source>
</evidence>
<dbReference type="CDD" id="cd17546">
    <property type="entry name" value="REC_hyHK_CKI1_RcsC-like"/>
    <property type="match status" value="1"/>
</dbReference>
<dbReference type="InterPro" id="IPR005467">
    <property type="entry name" value="His_kinase_dom"/>
</dbReference>
<feature type="domain" description="Response regulatory" evidence="5">
    <location>
        <begin position="169"/>
        <end position="285"/>
    </location>
</feature>
<dbReference type="Proteomes" id="UP001155483">
    <property type="component" value="Unassembled WGS sequence"/>
</dbReference>
<dbReference type="AlphaFoldDB" id="A0A9X2XYM8"/>
<name>A0A9X2XYM8_9BACT</name>
<evidence type="ECO:0000256" key="3">
    <source>
        <dbReference type="PROSITE-ProRule" id="PRU00169"/>
    </source>
</evidence>
<feature type="domain" description="Histidine kinase" evidence="4">
    <location>
        <begin position="1"/>
        <end position="148"/>
    </location>
</feature>
<accession>A0A9X2XYM8</accession>
<dbReference type="SMART" id="SM00387">
    <property type="entry name" value="HATPase_c"/>
    <property type="match status" value="1"/>
</dbReference>
<dbReference type="SUPFAM" id="SSF55874">
    <property type="entry name" value="ATPase domain of HSP90 chaperone/DNA topoisomerase II/histidine kinase"/>
    <property type="match status" value="1"/>
</dbReference>
<dbReference type="InterPro" id="IPR001789">
    <property type="entry name" value="Sig_transdc_resp-reg_receiver"/>
</dbReference>
<dbReference type="PANTHER" id="PTHR45339:SF1">
    <property type="entry name" value="HYBRID SIGNAL TRANSDUCTION HISTIDINE KINASE J"/>
    <property type="match status" value="1"/>
</dbReference>
<dbReference type="SMART" id="SM00448">
    <property type="entry name" value="REC"/>
    <property type="match status" value="1"/>
</dbReference>
<dbReference type="PANTHER" id="PTHR45339">
    <property type="entry name" value="HYBRID SIGNAL TRANSDUCTION HISTIDINE KINASE J"/>
    <property type="match status" value="1"/>
</dbReference>
<keyword evidence="1 3" id="KW-0597">Phosphoprotein</keyword>
<feature type="modified residue" description="4-aspartylphosphate" evidence="3">
    <location>
        <position position="219"/>
    </location>
</feature>
<proteinExistence type="predicted"/>
<dbReference type="InterPro" id="IPR036890">
    <property type="entry name" value="HATPase_C_sf"/>
</dbReference>
<reference evidence="6" key="1">
    <citation type="submission" date="2022-09" db="EMBL/GenBank/DDBJ databases">
        <authorList>
            <person name="Yuan C."/>
            <person name="Ke Z."/>
        </authorList>
    </citation>
    <scope>NUCLEOTIDE SEQUENCE</scope>
    <source>
        <strain evidence="6">LB-8</strain>
    </source>
</reference>
<dbReference type="RefSeq" id="WP_279299063.1">
    <property type="nucleotide sequence ID" value="NZ_JAOTIF010000022.1"/>
</dbReference>
<reference evidence="6" key="2">
    <citation type="submission" date="2023-04" db="EMBL/GenBank/DDBJ databases">
        <title>Paracnuella aquatica gen. nov., sp. nov., a member of the family Chitinophagaceae isolated from a hot spring.</title>
        <authorList>
            <person name="Wang C."/>
        </authorList>
    </citation>
    <scope>NUCLEOTIDE SEQUENCE</scope>
    <source>
        <strain evidence="6">LB-8</strain>
    </source>
</reference>
<evidence type="ECO:0000256" key="2">
    <source>
        <dbReference type="ARBA" id="ARBA00023012"/>
    </source>
</evidence>
<keyword evidence="2" id="KW-0902">Two-component regulatory system</keyword>
<dbReference type="PROSITE" id="PS50109">
    <property type="entry name" value="HIS_KIN"/>
    <property type="match status" value="1"/>
</dbReference>
<evidence type="ECO:0000256" key="1">
    <source>
        <dbReference type="ARBA" id="ARBA00022553"/>
    </source>
</evidence>
<organism evidence="6 7">
    <name type="scientific">Paraflavisolibacter caeni</name>
    <dbReference type="NCBI Taxonomy" id="2982496"/>
    <lineage>
        <taxon>Bacteria</taxon>
        <taxon>Pseudomonadati</taxon>
        <taxon>Bacteroidota</taxon>
        <taxon>Chitinophagia</taxon>
        <taxon>Chitinophagales</taxon>
        <taxon>Chitinophagaceae</taxon>
        <taxon>Paraflavisolibacter</taxon>
    </lineage>
</organism>
<dbReference type="SUPFAM" id="SSF52172">
    <property type="entry name" value="CheY-like"/>
    <property type="match status" value="1"/>
</dbReference>